<evidence type="ECO:0000313" key="5">
    <source>
        <dbReference type="Proteomes" id="UP000799423"/>
    </source>
</evidence>
<dbReference type="Pfam" id="PF13561">
    <property type="entry name" value="adh_short_C2"/>
    <property type="match status" value="1"/>
</dbReference>
<dbReference type="InterPro" id="IPR002347">
    <property type="entry name" value="SDR_fam"/>
</dbReference>
<dbReference type="SUPFAM" id="SSF51735">
    <property type="entry name" value="NAD(P)-binding Rossmann-fold domains"/>
    <property type="match status" value="1"/>
</dbReference>
<dbReference type="EMBL" id="MU006344">
    <property type="protein sequence ID" value="KAF2845570.1"/>
    <property type="molecule type" value="Genomic_DNA"/>
</dbReference>
<dbReference type="Gene3D" id="3.40.50.720">
    <property type="entry name" value="NAD(P)-binding Rossmann-like Domain"/>
    <property type="match status" value="1"/>
</dbReference>
<keyword evidence="3" id="KW-0560">Oxidoreductase</keyword>
<accession>A0A6A7AQH6</accession>
<dbReference type="PANTHER" id="PTHR43618">
    <property type="entry name" value="7-ALPHA-HYDROXYSTEROID DEHYDROGENASE"/>
    <property type="match status" value="1"/>
</dbReference>
<evidence type="ECO:0000313" key="4">
    <source>
        <dbReference type="EMBL" id="KAF2845570.1"/>
    </source>
</evidence>
<sequence>MTDFDPSSLFGVRGLVAVISGAGTGLGLMMAQALEANGAIVYILGRRRDVLDKAAGTAKHGNIFPVQADVTSKADLSAAVEHIAQKSGHVNLVVANAGILGPTLQGLGKEVSLAEYQHHLFNSNIDDFNNTYAVNTTGIFYTVVAFLDLLDKGNKAGNVEQKSQVIAISSAGAFSRVPMAGYAYAGSKAAVVHMMKQFATGLAPYGIRSNVIAPGVIPTDLNTDILKQRATEPHPYPKEFIPEERAGNAKDMAGAIIYLTSRAGGYINGNVLVVDGGRLSIIPATY</sequence>
<gene>
    <name evidence="4" type="ORF">T440DRAFT_434299</name>
</gene>
<dbReference type="OrthoDB" id="2898618at2759"/>
<dbReference type="Proteomes" id="UP000799423">
    <property type="component" value="Unassembled WGS sequence"/>
</dbReference>
<dbReference type="InterPro" id="IPR020904">
    <property type="entry name" value="Sc_DH/Rdtase_CS"/>
</dbReference>
<dbReference type="PROSITE" id="PS00061">
    <property type="entry name" value="ADH_SHORT"/>
    <property type="match status" value="1"/>
</dbReference>
<keyword evidence="5" id="KW-1185">Reference proteome</keyword>
<evidence type="ECO:0000256" key="1">
    <source>
        <dbReference type="ARBA" id="ARBA00006484"/>
    </source>
</evidence>
<dbReference type="PRINTS" id="PR00081">
    <property type="entry name" value="GDHRDH"/>
</dbReference>
<keyword evidence="2" id="KW-0521">NADP</keyword>
<dbReference type="InterPro" id="IPR052178">
    <property type="entry name" value="Sec_Metab_Biosynth_SDR"/>
</dbReference>
<dbReference type="AlphaFoldDB" id="A0A6A7AQH6"/>
<organism evidence="4 5">
    <name type="scientific">Plenodomus tracheiphilus IPT5</name>
    <dbReference type="NCBI Taxonomy" id="1408161"/>
    <lineage>
        <taxon>Eukaryota</taxon>
        <taxon>Fungi</taxon>
        <taxon>Dikarya</taxon>
        <taxon>Ascomycota</taxon>
        <taxon>Pezizomycotina</taxon>
        <taxon>Dothideomycetes</taxon>
        <taxon>Pleosporomycetidae</taxon>
        <taxon>Pleosporales</taxon>
        <taxon>Pleosporineae</taxon>
        <taxon>Leptosphaeriaceae</taxon>
        <taxon>Plenodomus</taxon>
    </lineage>
</organism>
<name>A0A6A7AQH6_9PLEO</name>
<protein>
    <submittedName>
        <fullName evidence="4">NAD(P)-binding protein</fullName>
    </submittedName>
</protein>
<dbReference type="GO" id="GO:0016491">
    <property type="term" value="F:oxidoreductase activity"/>
    <property type="evidence" value="ECO:0007669"/>
    <property type="project" value="UniProtKB-KW"/>
</dbReference>
<evidence type="ECO:0000256" key="2">
    <source>
        <dbReference type="ARBA" id="ARBA00022857"/>
    </source>
</evidence>
<reference evidence="4" key="1">
    <citation type="submission" date="2020-01" db="EMBL/GenBank/DDBJ databases">
        <authorList>
            <consortium name="DOE Joint Genome Institute"/>
            <person name="Haridas S."/>
            <person name="Albert R."/>
            <person name="Binder M."/>
            <person name="Bloem J."/>
            <person name="Labutti K."/>
            <person name="Salamov A."/>
            <person name="Andreopoulos B."/>
            <person name="Baker S.E."/>
            <person name="Barry K."/>
            <person name="Bills G."/>
            <person name="Bluhm B.H."/>
            <person name="Cannon C."/>
            <person name="Castanera R."/>
            <person name="Culley D.E."/>
            <person name="Daum C."/>
            <person name="Ezra D."/>
            <person name="Gonzalez J.B."/>
            <person name="Henrissat B."/>
            <person name="Kuo A."/>
            <person name="Liang C."/>
            <person name="Lipzen A."/>
            <person name="Lutzoni F."/>
            <person name="Magnuson J."/>
            <person name="Mondo S."/>
            <person name="Nolan M."/>
            <person name="Ohm R."/>
            <person name="Pangilinan J."/>
            <person name="Park H.-J."/>
            <person name="Ramirez L."/>
            <person name="Alfaro M."/>
            <person name="Sun H."/>
            <person name="Tritt A."/>
            <person name="Yoshinaga Y."/>
            <person name="Zwiers L.-H."/>
            <person name="Turgeon B.G."/>
            <person name="Goodwin S.B."/>
            <person name="Spatafora J.W."/>
            <person name="Crous P.W."/>
            <person name="Grigoriev I.V."/>
        </authorList>
    </citation>
    <scope>NUCLEOTIDE SEQUENCE</scope>
    <source>
        <strain evidence="4">IPT5</strain>
    </source>
</reference>
<dbReference type="InterPro" id="IPR036291">
    <property type="entry name" value="NAD(P)-bd_dom_sf"/>
</dbReference>
<proteinExistence type="inferred from homology"/>
<comment type="similarity">
    <text evidence="1">Belongs to the short-chain dehydrogenases/reductases (SDR) family.</text>
</comment>
<dbReference type="CDD" id="cd05233">
    <property type="entry name" value="SDR_c"/>
    <property type="match status" value="1"/>
</dbReference>
<evidence type="ECO:0000256" key="3">
    <source>
        <dbReference type="ARBA" id="ARBA00023002"/>
    </source>
</evidence>
<dbReference type="PANTHER" id="PTHR43618:SF18">
    <property type="entry name" value="SHORT CHAIN DEHYDROGENASE_REDUCTASE FAMILY (AFU_ORTHOLOGUE AFUA_5G12480)"/>
    <property type="match status" value="1"/>
</dbReference>